<dbReference type="GO" id="GO:0016646">
    <property type="term" value="F:oxidoreductase activity, acting on the CH-NH group of donors, NAD or NADP as acceptor"/>
    <property type="evidence" value="ECO:0007669"/>
    <property type="project" value="TreeGrafter"/>
</dbReference>
<comment type="similarity">
    <text evidence="1">Belongs to the avfA family.</text>
</comment>
<name>A0A8H5M1J8_9AGAR</name>
<evidence type="ECO:0000256" key="1">
    <source>
        <dbReference type="ARBA" id="ARBA00038376"/>
    </source>
</evidence>
<accession>A0A8H5M1J8</accession>
<dbReference type="PANTHER" id="PTHR43355:SF2">
    <property type="entry name" value="FLAVIN REDUCTASE (NADPH)"/>
    <property type="match status" value="1"/>
</dbReference>
<dbReference type="AlphaFoldDB" id="A0A8H5M1J8"/>
<feature type="domain" description="NAD(P)-binding" evidence="2">
    <location>
        <begin position="7"/>
        <end position="208"/>
    </location>
</feature>
<gene>
    <name evidence="3" type="ORF">D9615_006343</name>
</gene>
<sequence>MRIVILGATGPAGILLIRHALKQYQACTIILYVRSPEKVPDDLKANSSIIVVQGQLDDKEALMKAMEGVDVVLSALGPSVRKGPFHPSNTPLAHAYSSVIEIMHQNGIKRLICLGTASITDPADKFSLAFSILVNGVATLARNAYNDVVAIGKNVRTQGADLDWTIVRVPVLTDKESEEVIAGYVGDGKTGTFLSRAGFAAFVVGEIERKQWIQKAPLICSA</sequence>
<evidence type="ECO:0000313" key="3">
    <source>
        <dbReference type="EMBL" id="KAF5377229.1"/>
    </source>
</evidence>
<dbReference type="OrthoDB" id="10254221at2759"/>
<dbReference type="Pfam" id="PF13460">
    <property type="entry name" value="NAD_binding_10"/>
    <property type="match status" value="1"/>
</dbReference>
<dbReference type="EMBL" id="JAACJP010000024">
    <property type="protein sequence ID" value="KAF5377229.1"/>
    <property type="molecule type" value="Genomic_DNA"/>
</dbReference>
<proteinExistence type="inferred from homology"/>
<dbReference type="Proteomes" id="UP000565441">
    <property type="component" value="Unassembled WGS sequence"/>
</dbReference>
<comment type="caution">
    <text evidence="3">The sequence shown here is derived from an EMBL/GenBank/DDBJ whole genome shotgun (WGS) entry which is preliminary data.</text>
</comment>
<evidence type="ECO:0000259" key="2">
    <source>
        <dbReference type="Pfam" id="PF13460"/>
    </source>
</evidence>
<evidence type="ECO:0000313" key="4">
    <source>
        <dbReference type="Proteomes" id="UP000565441"/>
    </source>
</evidence>
<dbReference type="InterPro" id="IPR036291">
    <property type="entry name" value="NAD(P)-bd_dom_sf"/>
</dbReference>
<dbReference type="InterPro" id="IPR051606">
    <property type="entry name" value="Polyketide_Oxido-like"/>
</dbReference>
<dbReference type="SUPFAM" id="SSF51735">
    <property type="entry name" value="NAD(P)-binding Rossmann-fold domains"/>
    <property type="match status" value="1"/>
</dbReference>
<dbReference type="Gene3D" id="3.40.50.720">
    <property type="entry name" value="NAD(P)-binding Rossmann-like Domain"/>
    <property type="match status" value="1"/>
</dbReference>
<reference evidence="3 4" key="1">
    <citation type="journal article" date="2020" name="ISME J.">
        <title>Uncovering the hidden diversity of litter-decomposition mechanisms in mushroom-forming fungi.</title>
        <authorList>
            <person name="Floudas D."/>
            <person name="Bentzer J."/>
            <person name="Ahren D."/>
            <person name="Johansson T."/>
            <person name="Persson P."/>
            <person name="Tunlid A."/>
        </authorList>
    </citation>
    <scope>NUCLEOTIDE SEQUENCE [LARGE SCALE GENOMIC DNA]</scope>
    <source>
        <strain evidence="3 4">CBS 661.87</strain>
    </source>
</reference>
<protein>
    <recommendedName>
        <fullName evidence="2">NAD(P)-binding domain-containing protein</fullName>
    </recommendedName>
</protein>
<keyword evidence="4" id="KW-1185">Reference proteome</keyword>
<organism evidence="3 4">
    <name type="scientific">Tricholomella constricta</name>
    <dbReference type="NCBI Taxonomy" id="117010"/>
    <lineage>
        <taxon>Eukaryota</taxon>
        <taxon>Fungi</taxon>
        <taxon>Dikarya</taxon>
        <taxon>Basidiomycota</taxon>
        <taxon>Agaricomycotina</taxon>
        <taxon>Agaricomycetes</taxon>
        <taxon>Agaricomycetidae</taxon>
        <taxon>Agaricales</taxon>
        <taxon>Tricholomatineae</taxon>
        <taxon>Lyophyllaceae</taxon>
        <taxon>Tricholomella</taxon>
    </lineage>
</organism>
<dbReference type="PANTHER" id="PTHR43355">
    <property type="entry name" value="FLAVIN REDUCTASE (NADPH)"/>
    <property type="match status" value="1"/>
</dbReference>
<dbReference type="InterPro" id="IPR016040">
    <property type="entry name" value="NAD(P)-bd_dom"/>
</dbReference>